<proteinExistence type="predicted"/>
<dbReference type="InterPro" id="IPR025455">
    <property type="entry name" value="DUF4276"/>
</dbReference>
<comment type="caution">
    <text evidence="1">The sequence shown here is derived from an EMBL/GenBank/DDBJ whole genome shotgun (WGS) entry which is preliminary data.</text>
</comment>
<dbReference type="Proteomes" id="UP000322791">
    <property type="component" value="Unassembled WGS sequence"/>
</dbReference>
<organism evidence="1 2">
    <name type="scientific">Hymenobacter lutimineralis</name>
    <dbReference type="NCBI Taxonomy" id="2606448"/>
    <lineage>
        <taxon>Bacteria</taxon>
        <taxon>Pseudomonadati</taxon>
        <taxon>Bacteroidota</taxon>
        <taxon>Cytophagia</taxon>
        <taxon>Cytophagales</taxon>
        <taxon>Hymenobacteraceae</taxon>
        <taxon>Hymenobacter</taxon>
    </lineage>
</organism>
<reference evidence="1 2" key="1">
    <citation type="submission" date="2019-08" db="EMBL/GenBank/DDBJ databases">
        <authorList>
            <person name="Seo M.-J."/>
        </authorList>
    </citation>
    <scope>NUCLEOTIDE SEQUENCE [LARGE SCALE GENOMIC DNA]</scope>
    <source>
        <strain evidence="1 2">KIGAM108</strain>
    </source>
</reference>
<dbReference type="Pfam" id="PF14103">
    <property type="entry name" value="DUF4276"/>
    <property type="match status" value="1"/>
</dbReference>
<dbReference type="AlphaFoldDB" id="A0A5D6VB67"/>
<gene>
    <name evidence="1" type="ORF">FY528_04590</name>
</gene>
<keyword evidence="2" id="KW-1185">Reference proteome</keyword>
<sequence length="232" mass="26260">MAHRWATSGPATSFDWATRLLPAPQSRSSMHIEFLLEEESAKAALDVLLPKLLPPDTTWSCYPHRGKTDLFQRLPGRLKTYARQFAGQPDLRVVILMDADSDCKRRKGELEKIVADAGLLTKTTAAGQPFRIITRLAVQELEAWFLGDRAAIHAAYPRVRPPHFSGLPHDPDTIADTWETLWRVLQEGKYYLTGKAKVEWAETITPHLEPDRNTSASFQYFRLALSHSVLSR</sequence>
<evidence type="ECO:0000313" key="1">
    <source>
        <dbReference type="EMBL" id="TYZ12580.1"/>
    </source>
</evidence>
<protein>
    <submittedName>
        <fullName evidence="1">DUF4276 family protein</fullName>
    </submittedName>
</protein>
<name>A0A5D6VB67_9BACT</name>
<dbReference type="EMBL" id="VTHL01000003">
    <property type="protein sequence ID" value="TYZ12580.1"/>
    <property type="molecule type" value="Genomic_DNA"/>
</dbReference>
<accession>A0A5D6VB67</accession>
<evidence type="ECO:0000313" key="2">
    <source>
        <dbReference type="Proteomes" id="UP000322791"/>
    </source>
</evidence>